<accession>A0A7S4LJP6</accession>
<proteinExistence type="predicted"/>
<name>A0A7S4LJP6_9EUGL</name>
<evidence type="ECO:0000256" key="2">
    <source>
        <dbReference type="SAM" id="MobiDB-lite"/>
    </source>
</evidence>
<dbReference type="InterPro" id="IPR036034">
    <property type="entry name" value="PDZ_sf"/>
</dbReference>
<evidence type="ECO:0008006" key="4">
    <source>
        <dbReference type="Google" id="ProtNLM"/>
    </source>
</evidence>
<protein>
    <recommendedName>
        <fullName evidence="4">PDZ domain-containing protein</fullName>
    </recommendedName>
</protein>
<evidence type="ECO:0000313" key="3">
    <source>
        <dbReference type="EMBL" id="CAE0833985.1"/>
    </source>
</evidence>
<feature type="coiled-coil region" evidence="1">
    <location>
        <begin position="128"/>
        <end position="155"/>
    </location>
</feature>
<dbReference type="Gene3D" id="2.30.42.10">
    <property type="match status" value="1"/>
</dbReference>
<gene>
    <name evidence="3" type="ORF">EGYM00163_LOCUS45281</name>
</gene>
<dbReference type="AlphaFoldDB" id="A0A7S4LJP6"/>
<feature type="region of interest" description="Disordered" evidence="2">
    <location>
        <begin position="1"/>
        <end position="22"/>
    </location>
</feature>
<organism evidence="3">
    <name type="scientific">Eutreptiella gymnastica</name>
    <dbReference type="NCBI Taxonomy" id="73025"/>
    <lineage>
        <taxon>Eukaryota</taxon>
        <taxon>Discoba</taxon>
        <taxon>Euglenozoa</taxon>
        <taxon>Euglenida</taxon>
        <taxon>Spirocuta</taxon>
        <taxon>Euglenophyceae</taxon>
        <taxon>Eutreptiales</taxon>
        <taxon>Eutreptiaceae</taxon>
        <taxon>Eutreptiella</taxon>
    </lineage>
</organism>
<reference evidence="3" key="1">
    <citation type="submission" date="2021-01" db="EMBL/GenBank/DDBJ databases">
        <authorList>
            <person name="Corre E."/>
            <person name="Pelletier E."/>
            <person name="Niang G."/>
            <person name="Scheremetjew M."/>
            <person name="Finn R."/>
            <person name="Kale V."/>
            <person name="Holt S."/>
            <person name="Cochrane G."/>
            <person name="Meng A."/>
            <person name="Brown T."/>
            <person name="Cohen L."/>
        </authorList>
    </citation>
    <scope>NUCLEOTIDE SEQUENCE</scope>
    <source>
        <strain evidence="3">CCMP1594</strain>
    </source>
</reference>
<dbReference type="SUPFAM" id="SSF50156">
    <property type="entry name" value="PDZ domain-like"/>
    <property type="match status" value="1"/>
</dbReference>
<evidence type="ECO:0000256" key="1">
    <source>
        <dbReference type="SAM" id="Coils"/>
    </source>
</evidence>
<keyword evidence="1" id="KW-0175">Coiled coil</keyword>
<dbReference type="EMBL" id="HBJA01131793">
    <property type="protein sequence ID" value="CAE0833985.1"/>
    <property type="molecule type" value="Transcribed_RNA"/>
</dbReference>
<sequence>MRIGTAQDESTRSPQNGFAQGTVEMKQLELEIERYDAKMDELRSAFMQREREYADEYDTVETSFGKELEVIRKCDLRAKREVLSSMEDGVENVHLPTDHEAAQRYEDLWHRKQQNITEEYAMREEELTREHRSRMEAMQAEIRMLEHRRVQQKKEDDKGKNAAPPFLGVELVEYPGVGARVTKSRGPSREAGVREGDILMNAQLSKNVNSKKVLKDIVSHAKPGQHLAFLVERDGGEHETVMEIPGRYTGL</sequence>